<dbReference type="PANTHER" id="PTHR24221">
    <property type="entry name" value="ATP-BINDING CASSETTE SUB-FAMILY B"/>
    <property type="match status" value="1"/>
</dbReference>
<organism evidence="15 16">
    <name type="scientific">Cyanobium gracile (strain ATCC 27147 / PCC 6307)</name>
    <dbReference type="NCBI Taxonomy" id="292564"/>
    <lineage>
        <taxon>Bacteria</taxon>
        <taxon>Bacillati</taxon>
        <taxon>Cyanobacteriota</taxon>
        <taxon>Cyanophyceae</taxon>
        <taxon>Synechococcales</taxon>
        <taxon>Prochlorococcaceae</taxon>
        <taxon>Cyanobium</taxon>
    </lineage>
</organism>
<dbReference type="PANTHER" id="PTHR24221:SF647">
    <property type="entry name" value="BLL6336 PROTEIN"/>
    <property type="match status" value="1"/>
</dbReference>
<evidence type="ECO:0000256" key="8">
    <source>
        <dbReference type="ARBA" id="ARBA00022989"/>
    </source>
</evidence>
<reference evidence="16" key="1">
    <citation type="journal article" date="2013" name="Proc. Natl. Acad. Sci. U.S.A.">
        <title>Improving the coverage of the cyanobacterial phylum using diversity-driven genome sequencing.</title>
        <authorList>
            <person name="Shih P.M."/>
            <person name="Wu D."/>
            <person name="Latifi A."/>
            <person name="Axen S.D."/>
            <person name="Fewer D.P."/>
            <person name="Talla E."/>
            <person name="Calteau A."/>
            <person name="Cai F."/>
            <person name="Tandeau de Marsac N."/>
            <person name="Rippka R."/>
            <person name="Herdman M."/>
            <person name="Sivonen K."/>
            <person name="Coursin T."/>
            <person name="Laurent T."/>
            <person name="Goodwin L."/>
            <person name="Nolan M."/>
            <person name="Davenport K.W."/>
            <person name="Han C.S."/>
            <person name="Rubin E.M."/>
            <person name="Eisen J.A."/>
            <person name="Woyke T."/>
            <person name="Gugger M."/>
            <person name="Kerfeld C.A."/>
        </authorList>
    </citation>
    <scope>NUCLEOTIDE SEQUENCE [LARGE SCALE GENOMIC DNA]</scope>
    <source>
        <strain evidence="16">ATCC 27147 / PCC 6307</strain>
    </source>
</reference>
<evidence type="ECO:0000259" key="12">
    <source>
        <dbReference type="PROSITE" id="PS50893"/>
    </source>
</evidence>
<evidence type="ECO:0000313" key="16">
    <source>
        <dbReference type="Proteomes" id="UP000010388"/>
    </source>
</evidence>
<dbReference type="GO" id="GO:0005886">
    <property type="term" value="C:plasma membrane"/>
    <property type="evidence" value="ECO:0007669"/>
    <property type="project" value="UniProtKB-SubCell"/>
</dbReference>
<proteinExistence type="predicted"/>
<dbReference type="PATRIC" id="fig|292564.3.peg.2548"/>
<dbReference type="InterPro" id="IPR017871">
    <property type="entry name" value="ABC_transporter-like_CS"/>
</dbReference>
<dbReference type="EMBL" id="CP003495">
    <property type="protein sequence ID" value="AFY29781.1"/>
    <property type="molecule type" value="Genomic_DNA"/>
</dbReference>
<dbReference type="InterPro" id="IPR005074">
    <property type="entry name" value="Peptidase_C39"/>
</dbReference>
<evidence type="ECO:0000256" key="6">
    <source>
        <dbReference type="ARBA" id="ARBA00022807"/>
    </source>
</evidence>
<feature type="transmembrane region" description="Helical" evidence="10">
    <location>
        <begin position="548"/>
        <end position="568"/>
    </location>
</feature>
<evidence type="ECO:0000256" key="1">
    <source>
        <dbReference type="ARBA" id="ARBA00004651"/>
    </source>
</evidence>
<dbReference type="Proteomes" id="UP000010388">
    <property type="component" value="Chromosome"/>
</dbReference>
<feature type="transmembrane region" description="Helical" evidence="10">
    <location>
        <begin position="436"/>
        <end position="458"/>
    </location>
</feature>
<dbReference type="Pfam" id="PF00664">
    <property type="entry name" value="ABC_membrane"/>
    <property type="match status" value="1"/>
</dbReference>
<dbReference type="GO" id="GO:0016887">
    <property type="term" value="F:ATP hydrolysis activity"/>
    <property type="evidence" value="ECO:0007669"/>
    <property type="project" value="InterPro"/>
</dbReference>
<evidence type="ECO:0000313" key="15">
    <source>
        <dbReference type="EMBL" id="AFY29781.1"/>
    </source>
</evidence>
<dbReference type="Gene3D" id="2.60.120.10">
    <property type="entry name" value="Jelly Rolls"/>
    <property type="match status" value="1"/>
</dbReference>
<dbReference type="STRING" id="292564.Cyagr_2689"/>
<protein>
    <submittedName>
        <fullName evidence="15">ABC-type bacteriocin/lantibiotic exporter with N-terminal double-glycine peptidase domain</fullName>
    </submittedName>
</protein>
<dbReference type="OrthoDB" id="516912at2"/>
<evidence type="ECO:0000259" key="14">
    <source>
        <dbReference type="PROSITE" id="PS50990"/>
    </source>
</evidence>
<comment type="subcellular location">
    <subcellularLocation>
        <location evidence="1">Cell membrane</location>
        <topology evidence="1">Multi-pass membrane protein</topology>
    </subcellularLocation>
</comment>
<keyword evidence="8 10" id="KW-1133">Transmembrane helix</keyword>
<dbReference type="CDD" id="cd02259">
    <property type="entry name" value="Peptidase_C39_like"/>
    <property type="match status" value="1"/>
</dbReference>
<keyword evidence="6" id="KW-0378">Hydrolase</keyword>
<dbReference type="PROSITE" id="PS00211">
    <property type="entry name" value="ABC_TRANSPORTER_1"/>
    <property type="match status" value="1"/>
</dbReference>
<dbReference type="CDD" id="cd00038">
    <property type="entry name" value="CAP_ED"/>
    <property type="match status" value="1"/>
</dbReference>
<dbReference type="GO" id="GO:0008234">
    <property type="term" value="F:cysteine-type peptidase activity"/>
    <property type="evidence" value="ECO:0007669"/>
    <property type="project" value="UniProtKB-KW"/>
</dbReference>
<dbReference type="Gene3D" id="3.40.50.300">
    <property type="entry name" value="P-loop containing nucleotide triphosphate hydrolases"/>
    <property type="match status" value="1"/>
</dbReference>
<evidence type="ECO:0000259" key="13">
    <source>
        <dbReference type="PROSITE" id="PS50929"/>
    </source>
</evidence>
<name>K9PAL5_CYAGP</name>
<accession>K9PAL5</accession>
<keyword evidence="6" id="KW-0788">Thiol protease</keyword>
<dbReference type="RefSeq" id="WP_015110216.1">
    <property type="nucleotide sequence ID" value="NC_019675.1"/>
</dbReference>
<evidence type="ECO:0000256" key="3">
    <source>
        <dbReference type="ARBA" id="ARBA00022475"/>
    </source>
</evidence>
<dbReference type="InterPro" id="IPR018490">
    <property type="entry name" value="cNMP-bd_dom_sf"/>
</dbReference>
<dbReference type="SUPFAM" id="SSF52540">
    <property type="entry name" value="P-loop containing nucleoside triphosphate hydrolases"/>
    <property type="match status" value="1"/>
</dbReference>
<feature type="domain" description="ABC transporter" evidence="12">
    <location>
        <begin position="750"/>
        <end position="985"/>
    </location>
</feature>
<dbReference type="SMART" id="SM00100">
    <property type="entry name" value="cNMP"/>
    <property type="match status" value="1"/>
</dbReference>
<keyword evidence="7" id="KW-0067">ATP-binding</keyword>
<evidence type="ECO:0000256" key="2">
    <source>
        <dbReference type="ARBA" id="ARBA00022448"/>
    </source>
</evidence>
<dbReference type="FunFam" id="3.40.50.300:FF:000221">
    <property type="entry name" value="Multidrug ABC transporter ATP-binding protein"/>
    <property type="match status" value="1"/>
</dbReference>
<dbReference type="Gene3D" id="1.20.1560.10">
    <property type="entry name" value="ABC transporter type 1, transmembrane domain"/>
    <property type="match status" value="1"/>
</dbReference>
<dbReference type="InterPro" id="IPR039421">
    <property type="entry name" value="Type_1_exporter"/>
</dbReference>
<feature type="transmembrane region" description="Helical" evidence="10">
    <location>
        <begin position="470"/>
        <end position="494"/>
    </location>
</feature>
<keyword evidence="4 10" id="KW-0812">Transmembrane</keyword>
<keyword evidence="2" id="KW-0813">Transport</keyword>
<dbReference type="GO" id="GO:0140359">
    <property type="term" value="F:ABC-type transporter activity"/>
    <property type="evidence" value="ECO:0007669"/>
    <property type="project" value="InterPro"/>
</dbReference>
<dbReference type="InterPro" id="IPR036640">
    <property type="entry name" value="ABC1_TM_sf"/>
</dbReference>
<evidence type="ECO:0000256" key="9">
    <source>
        <dbReference type="ARBA" id="ARBA00023136"/>
    </source>
</evidence>
<dbReference type="HOGENOM" id="CLU_000604_95_0_3"/>
<dbReference type="GO" id="GO:0005524">
    <property type="term" value="F:ATP binding"/>
    <property type="evidence" value="ECO:0007669"/>
    <property type="project" value="UniProtKB-KW"/>
</dbReference>
<dbReference type="PROSITE" id="PS50990">
    <property type="entry name" value="PEPTIDASE_C39"/>
    <property type="match status" value="1"/>
</dbReference>
<dbReference type="SUPFAM" id="SSF90123">
    <property type="entry name" value="ABC transporter transmembrane region"/>
    <property type="match status" value="1"/>
</dbReference>
<feature type="domain" description="Peptidase C39" evidence="14">
    <location>
        <begin position="282"/>
        <end position="404"/>
    </location>
</feature>
<dbReference type="GO" id="GO:0006508">
    <property type="term" value="P:proteolysis"/>
    <property type="evidence" value="ECO:0007669"/>
    <property type="project" value="InterPro"/>
</dbReference>
<keyword evidence="6" id="KW-0645">Protease</keyword>
<dbReference type="AlphaFoldDB" id="K9PAL5"/>
<keyword evidence="3" id="KW-1003">Cell membrane</keyword>
<dbReference type="InterPro" id="IPR027417">
    <property type="entry name" value="P-loop_NTPase"/>
</dbReference>
<dbReference type="PROSITE" id="PS50893">
    <property type="entry name" value="ABC_TRANSPORTER_2"/>
    <property type="match status" value="1"/>
</dbReference>
<evidence type="ECO:0000259" key="11">
    <source>
        <dbReference type="PROSITE" id="PS50042"/>
    </source>
</evidence>
<feature type="domain" description="Cyclic nucleotide-binding" evidence="11">
    <location>
        <begin position="16"/>
        <end position="99"/>
    </location>
</feature>
<dbReference type="InterPro" id="IPR003439">
    <property type="entry name" value="ABC_transporter-like_ATP-bd"/>
</dbReference>
<keyword evidence="9 10" id="KW-0472">Membrane</keyword>
<dbReference type="InterPro" id="IPR000595">
    <property type="entry name" value="cNMP-bd_dom"/>
</dbReference>
<dbReference type="GO" id="GO:0034040">
    <property type="term" value="F:ATPase-coupled lipid transmembrane transporter activity"/>
    <property type="evidence" value="ECO:0007669"/>
    <property type="project" value="TreeGrafter"/>
</dbReference>
<evidence type="ECO:0000256" key="4">
    <source>
        <dbReference type="ARBA" id="ARBA00022692"/>
    </source>
</evidence>
<dbReference type="InterPro" id="IPR011527">
    <property type="entry name" value="ABC1_TM_dom"/>
</dbReference>
<dbReference type="CDD" id="cd18782">
    <property type="entry name" value="ABC_6TM_PrtD_LapB_HlyB_like"/>
    <property type="match status" value="1"/>
</dbReference>
<sequence>MTSTVPGRTDWLTLPPFDGLSAAGRERLLAEARPCRFRVGEELSNAGSIGDRVLVILEGEARLLAERDGRPFTLERLGPGAVVGLVSLLRAEGIEPVSAASDLLATAIPDSVILELLLAEDGLRRWCGHHLWTAELHQLLLQREGAAAGRFDPALWREKLERLRPLARAVAPAADGAIALSEGEELVLASANVPGLAIGSLLNPAEPLPQPRPPLPLRLVALAEPAPASGDRAADTASSGATGAIAGAAGPLASEAGPAGSLQISSLDLGQDRSDRGLTLVRGNGPLEETLACFQMLGKLLELPYRRDAVDKILRDKMRRGQPPDLQLCGQIAAMLGLLVTGAKVPTASATRLITPCLVPWKEGFAIATASNAAGLRLASPAEGWVQLSPAQIAEQYPEGLELLLLERSIDTPEQTFGPGWFWPALKRYRGMLLQVLLASFVVQLFSLANPLLIQVIIDKVISQRSLDTLQILGMALVVVTLMEGVIGSLRTFLFTDTTNRIDLRLGAEVIDHLLRLPLGYFDKRPVGELGTRIAELEKIRNFLTGQALITLLDAAFSVIYIIVMAIYSWLLTLIALAVLPIQVGLTLLGAPLFRRQYRQAAEENARTQSHLVEVLTGIQTVKAQNVEMVSRWKWQELYAKYISRTFEKTITGTFLNETSSVLQKLSQLLVLWVGATLVLKGELTLGQLIAFRIISGYVTQPLLRLSSIWQNIQELRVSFERLADVVDTPEESSEADRGHIPLPPVKGDVVFENLSFRFNPGGPEVLSNVSLHVPPGTFTGIVGQSGSGKSTLMKLLPRLYAPTKGRILVDGYDIDKVELYSLRRQVGIVPQDPLLFSGTISENIALTNPEAPSDAIVEAARIAGAHDFIMELSAGYSTQLGERGASLSGGQRQRIAIARTLLSQPQLLVMDEATSALDYDTERQVCDNLREAMSQSTVFFITHRLSTIRRADLIVMMHQGAIVETGTHEELMALKGRYFALYRQQEAG</sequence>
<feature type="transmembrane region" description="Helical" evidence="10">
    <location>
        <begin position="574"/>
        <end position="594"/>
    </location>
</feature>
<gene>
    <name evidence="15" type="ordered locus">Cyagr_2689</name>
</gene>
<dbReference type="Pfam" id="PF00005">
    <property type="entry name" value="ABC_tran"/>
    <property type="match status" value="1"/>
</dbReference>
<dbReference type="InterPro" id="IPR003593">
    <property type="entry name" value="AAA+_ATPase"/>
</dbReference>
<dbReference type="KEGG" id="cgc:Cyagr_2689"/>
<dbReference type="SMART" id="SM00382">
    <property type="entry name" value="AAA"/>
    <property type="match status" value="1"/>
</dbReference>
<dbReference type="PROSITE" id="PS50042">
    <property type="entry name" value="CNMP_BINDING_3"/>
    <property type="match status" value="1"/>
</dbReference>
<evidence type="ECO:0000256" key="10">
    <source>
        <dbReference type="SAM" id="Phobius"/>
    </source>
</evidence>
<dbReference type="eggNOG" id="COG2274">
    <property type="taxonomic scope" value="Bacteria"/>
</dbReference>
<dbReference type="PROSITE" id="PS50929">
    <property type="entry name" value="ABC_TM1F"/>
    <property type="match status" value="1"/>
</dbReference>
<evidence type="ECO:0000256" key="5">
    <source>
        <dbReference type="ARBA" id="ARBA00022741"/>
    </source>
</evidence>
<dbReference type="eggNOG" id="COG0664">
    <property type="taxonomic scope" value="Bacteria"/>
</dbReference>
<evidence type="ECO:0000256" key="7">
    <source>
        <dbReference type="ARBA" id="ARBA00022840"/>
    </source>
</evidence>
<dbReference type="InterPro" id="IPR014710">
    <property type="entry name" value="RmlC-like_jellyroll"/>
</dbReference>
<dbReference type="Pfam" id="PF00027">
    <property type="entry name" value="cNMP_binding"/>
    <property type="match status" value="1"/>
</dbReference>
<dbReference type="SUPFAM" id="SSF51206">
    <property type="entry name" value="cAMP-binding domain-like"/>
    <property type="match status" value="1"/>
</dbReference>
<keyword evidence="5" id="KW-0547">Nucleotide-binding</keyword>
<feature type="domain" description="ABC transmembrane type-1" evidence="13">
    <location>
        <begin position="436"/>
        <end position="715"/>
    </location>
</feature>